<sequence>MFYKIAKTLSKVTIVFGFMCMVGGCSVEQQELFYLYEALGLAVFAVGAYAHEYFRMLEYRYRKRKIREARERARREAA</sequence>
<evidence type="ECO:0008006" key="4">
    <source>
        <dbReference type="Google" id="ProtNLM"/>
    </source>
</evidence>
<evidence type="ECO:0000313" key="3">
    <source>
        <dbReference type="Proteomes" id="UP000095362"/>
    </source>
</evidence>
<proteinExistence type="predicted"/>
<gene>
    <name evidence="2" type="ORF">ERS852481_02764</name>
</gene>
<organism evidence="2 3">
    <name type="scientific">Coprococcus comes</name>
    <dbReference type="NCBI Taxonomy" id="410072"/>
    <lineage>
        <taxon>Bacteria</taxon>
        <taxon>Bacillati</taxon>
        <taxon>Bacillota</taxon>
        <taxon>Clostridia</taxon>
        <taxon>Lachnospirales</taxon>
        <taxon>Lachnospiraceae</taxon>
        <taxon>Coprococcus</taxon>
    </lineage>
</organism>
<evidence type="ECO:0000256" key="1">
    <source>
        <dbReference type="SAM" id="Phobius"/>
    </source>
</evidence>
<reference evidence="2 3" key="1">
    <citation type="submission" date="2015-09" db="EMBL/GenBank/DDBJ databases">
        <authorList>
            <consortium name="Pathogen Informatics"/>
        </authorList>
    </citation>
    <scope>NUCLEOTIDE SEQUENCE [LARGE SCALE GENOMIC DNA]</scope>
    <source>
        <strain evidence="2 3">2789STDY5834866</strain>
    </source>
</reference>
<keyword evidence="1" id="KW-1133">Transmembrane helix</keyword>
<dbReference type="AlphaFoldDB" id="A0A174HM98"/>
<name>A0A174HM98_9FIRM</name>
<dbReference type="PROSITE" id="PS51257">
    <property type="entry name" value="PROKAR_LIPOPROTEIN"/>
    <property type="match status" value="1"/>
</dbReference>
<keyword evidence="1" id="KW-0812">Transmembrane</keyword>
<evidence type="ECO:0000313" key="2">
    <source>
        <dbReference type="EMBL" id="CUO74278.1"/>
    </source>
</evidence>
<feature type="transmembrane region" description="Helical" evidence="1">
    <location>
        <begin position="12"/>
        <end position="29"/>
    </location>
</feature>
<protein>
    <recommendedName>
        <fullName evidence="4">Lipoprotein</fullName>
    </recommendedName>
</protein>
<keyword evidence="1" id="KW-0472">Membrane</keyword>
<dbReference type="EMBL" id="CYZK01000025">
    <property type="protein sequence ID" value="CUO74278.1"/>
    <property type="molecule type" value="Genomic_DNA"/>
</dbReference>
<feature type="transmembrane region" description="Helical" evidence="1">
    <location>
        <begin position="35"/>
        <end position="54"/>
    </location>
</feature>
<dbReference type="Proteomes" id="UP000095362">
    <property type="component" value="Unassembled WGS sequence"/>
</dbReference>
<dbReference type="RefSeq" id="WP_055261989.1">
    <property type="nucleotide sequence ID" value="NZ_CYZK01000025.1"/>
</dbReference>
<accession>A0A174HM98</accession>